<keyword evidence="1" id="KW-0732">Signal</keyword>
<evidence type="ECO:0000256" key="1">
    <source>
        <dbReference type="SAM" id="SignalP"/>
    </source>
</evidence>
<evidence type="ECO:0000259" key="2">
    <source>
        <dbReference type="Pfam" id="PF07833"/>
    </source>
</evidence>
<dbReference type="Proteomes" id="UP000009234">
    <property type="component" value="Chromosome"/>
</dbReference>
<proteinExistence type="predicted"/>
<dbReference type="KEGG" id="dru:Desru_2146"/>
<feature type="chain" id="PRO_5003333284" evidence="1">
    <location>
        <begin position="24"/>
        <end position="354"/>
    </location>
</feature>
<organism evidence="3 4">
    <name type="scientific">Desulforamulus ruminis (strain ATCC 23193 / DSM 2154 / NCIMB 8452 / DL)</name>
    <name type="common">Desulfotomaculum ruminis</name>
    <dbReference type="NCBI Taxonomy" id="696281"/>
    <lineage>
        <taxon>Bacteria</taxon>
        <taxon>Bacillati</taxon>
        <taxon>Bacillota</taxon>
        <taxon>Clostridia</taxon>
        <taxon>Eubacteriales</taxon>
        <taxon>Peptococcaceae</taxon>
        <taxon>Desulforamulus</taxon>
    </lineage>
</organism>
<sequence length="354" mass="39828">MKRFAGIIFLVMFFNVWPGVSFADTPVTSTPFANAYKDRQIVEEAMTWGVPTEEITRFLQDPKQSLDIKAAVINAMYQQQTWEVRNHAELYAEQRYDKPVADLDLKDLNGDELFCLGYLILLDDYLTPQKAIPYLEEAKIKNPQSFTVSMILALAKAQSSMRTNDGNNLWDLTEPVFTDSFLTQDMKKEAVQIIKDYMILYKVDSAGPAEEAVPDKVEKPVATSAGELAINVYMNGSRIIYDEPPLYDPQTNRTLVPFRKTFEALGAEVWLDEAGSSVFGKRDEVVIQLPVGQAKALVNEQEITLDVPTKIINNRTMVPLRFVGQAFGYEVTAQGEPAKLDVFIKTVNPTICSQ</sequence>
<dbReference type="OrthoDB" id="268113at2"/>
<dbReference type="AlphaFoldDB" id="F6DKM2"/>
<evidence type="ECO:0000313" key="4">
    <source>
        <dbReference type="Proteomes" id="UP000009234"/>
    </source>
</evidence>
<gene>
    <name evidence="3" type="ordered locus">Desru_2146</name>
</gene>
<dbReference type="Gene3D" id="3.30.457.10">
    <property type="entry name" value="Copper amine oxidase-like, N-terminal domain"/>
    <property type="match status" value="1"/>
</dbReference>
<dbReference type="Pfam" id="PF07833">
    <property type="entry name" value="Cu_amine_oxidN1"/>
    <property type="match status" value="1"/>
</dbReference>
<evidence type="ECO:0000313" key="3">
    <source>
        <dbReference type="EMBL" id="AEG60397.1"/>
    </source>
</evidence>
<feature type="signal peptide" evidence="1">
    <location>
        <begin position="1"/>
        <end position="23"/>
    </location>
</feature>
<name>F6DKM2_DESRL</name>
<reference evidence="4" key="1">
    <citation type="submission" date="2011-05" db="EMBL/GenBank/DDBJ databases">
        <title>Complete sequence of Desulfotomaculum ruminis DSM 2154.</title>
        <authorList>
            <person name="Lucas S."/>
            <person name="Copeland A."/>
            <person name="Lapidus A."/>
            <person name="Cheng J.-F."/>
            <person name="Goodwin L."/>
            <person name="Pitluck S."/>
            <person name="Lu M."/>
            <person name="Detter J.C."/>
            <person name="Han C."/>
            <person name="Tapia R."/>
            <person name="Land M."/>
            <person name="Hauser L."/>
            <person name="Kyrpides N."/>
            <person name="Ivanova N."/>
            <person name="Mikhailova N."/>
            <person name="Pagani I."/>
            <person name="Stams A.J.M."/>
            <person name="Plugge C.M."/>
            <person name="Muyzer G."/>
            <person name="Kuever J."/>
            <person name="Parshina S.N."/>
            <person name="Ivanova A.E."/>
            <person name="Nazina T.N."/>
            <person name="Brambilla E."/>
            <person name="Spring S."/>
            <person name="Klenk H.-P."/>
            <person name="Woyke T."/>
        </authorList>
    </citation>
    <scope>NUCLEOTIDE SEQUENCE [LARGE SCALE GENOMIC DNA]</scope>
    <source>
        <strain evidence="4">ATCC 23193 / DSM 2154 / NCIB 8452 / DL</strain>
    </source>
</reference>
<dbReference type="STRING" id="696281.Desru_2146"/>
<dbReference type="HOGENOM" id="CLU_782406_0_0_9"/>
<dbReference type="SUPFAM" id="SSF55383">
    <property type="entry name" value="Copper amine oxidase, domain N"/>
    <property type="match status" value="1"/>
</dbReference>
<dbReference type="eggNOG" id="COG1653">
    <property type="taxonomic scope" value="Bacteria"/>
</dbReference>
<protein>
    <submittedName>
        <fullName evidence="3">Copper amine oxidase-like domain-containing protein</fullName>
    </submittedName>
</protein>
<dbReference type="RefSeq" id="WP_013842157.1">
    <property type="nucleotide sequence ID" value="NC_015589.1"/>
</dbReference>
<dbReference type="EMBL" id="CP002780">
    <property type="protein sequence ID" value="AEG60397.1"/>
    <property type="molecule type" value="Genomic_DNA"/>
</dbReference>
<dbReference type="InterPro" id="IPR036582">
    <property type="entry name" value="Mao_N_sf"/>
</dbReference>
<keyword evidence="4" id="KW-1185">Reference proteome</keyword>
<reference evidence="3 4" key="2">
    <citation type="journal article" date="2012" name="Stand. Genomic Sci.">
        <title>Complete genome sequence of the sulfate-reducing firmicute Desulfotomaculum ruminis type strain (DL(T)).</title>
        <authorList>
            <person name="Spring S."/>
            <person name="Visser M."/>
            <person name="Lu M."/>
            <person name="Copeland A."/>
            <person name="Lapidus A."/>
            <person name="Lucas S."/>
            <person name="Cheng J.F."/>
            <person name="Han C."/>
            <person name="Tapia R."/>
            <person name="Goodwin L.A."/>
            <person name="Pitluck S."/>
            <person name="Ivanova N."/>
            <person name="Land M."/>
            <person name="Hauser L."/>
            <person name="Larimer F."/>
            <person name="Rohde M."/>
            <person name="Goker M."/>
            <person name="Detter J.C."/>
            <person name="Kyrpides N.C."/>
            <person name="Woyke T."/>
            <person name="Schaap P.J."/>
            <person name="Plugge C.M."/>
            <person name="Muyzer G."/>
            <person name="Kuever J."/>
            <person name="Pereira I.A."/>
            <person name="Parshina S.N."/>
            <person name="Bernier-Latmani R."/>
            <person name="Stams A.J."/>
            <person name="Klenk H.P."/>
        </authorList>
    </citation>
    <scope>NUCLEOTIDE SEQUENCE [LARGE SCALE GENOMIC DNA]</scope>
    <source>
        <strain evidence="4">ATCC 23193 / DSM 2154 / NCIB 8452 / DL</strain>
    </source>
</reference>
<feature type="domain" description="Copper amine oxidase-like N-terminal" evidence="2">
    <location>
        <begin position="234"/>
        <end position="336"/>
    </location>
</feature>
<accession>F6DKM2</accession>
<dbReference type="InterPro" id="IPR012854">
    <property type="entry name" value="Cu_amine_oxidase-like_N"/>
</dbReference>
<dbReference type="eggNOG" id="COG0860">
    <property type="taxonomic scope" value="Bacteria"/>
</dbReference>